<reference evidence="1" key="2">
    <citation type="submission" date="2015-06" db="UniProtKB">
        <authorList>
            <consortium name="EnsemblMetazoa"/>
        </authorList>
    </citation>
    <scope>IDENTIFICATION</scope>
</reference>
<evidence type="ECO:0000313" key="1">
    <source>
        <dbReference type="EnsemblMetazoa" id="tetur03g01870.1"/>
    </source>
</evidence>
<organism evidence="1 2">
    <name type="scientific">Tetranychus urticae</name>
    <name type="common">Two-spotted spider mite</name>
    <dbReference type="NCBI Taxonomy" id="32264"/>
    <lineage>
        <taxon>Eukaryota</taxon>
        <taxon>Metazoa</taxon>
        <taxon>Ecdysozoa</taxon>
        <taxon>Arthropoda</taxon>
        <taxon>Chelicerata</taxon>
        <taxon>Arachnida</taxon>
        <taxon>Acari</taxon>
        <taxon>Acariformes</taxon>
        <taxon>Trombidiformes</taxon>
        <taxon>Prostigmata</taxon>
        <taxon>Eleutherengona</taxon>
        <taxon>Raphignathae</taxon>
        <taxon>Tetranychoidea</taxon>
        <taxon>Tetranychidae</taxon>
        <taxon>Tetranychus</taxon>
    </lineage>
</organism>
<name>T1JYX1_TETUR</name>
<reference evidence="2" key="1">
    <citation type="submission" date="2011-08" db="EMBL/GenBank/DDBJ databases">
        <authorList>
            <person name="Rombauts S."/>
        </authorList>
    </citation>
    <scope>NUCLEOTIDE SEQUENCE</scope>
    <source>
        <strain evidence="2">London</strain>
    </source>
</reference>
<dbReference type="EnsemblMetazoa" id="tetur03g01870.1">
    <property type="protein sequence ID" value="tetur03g01870.1"/>
    <property type="gene ID" value="tetur03g01870"/>
</dbReference>
<protein>
    <submittedName>
        <fullName evidence="1">Uncharacterized protein</fullName>
    </submittedName>
</protein>
<evidence type="ECO:0000313" key="2">
    <source>
        <dbReference type="Proteomes" id="UP000015104"/>
    </source>
</evidence>
<dbReference type="Proteomes" id="UP000015104">
    <property type="component" value="Unassembled WGS sequence"/>
</dbReference>
<proteinExistence type="predicted"/>
<dbReference type="AlphaFoldDB" id="T1JYX1"/>
<dbReference type="EMBL" id="CAEY01001109">
    <property type="status" value="NOT_ANNOTATED_CDS"/>
    <property type="molecule type" value="Genomic_DNA"/>
</dbReference>
<keyword evidence="2" id="KW-1185">Reference proteome</keyword>
<accession>T1JYX1</accession>
<sequence>MYGKTKYLKMTEKKYWLKGRRKMKWSKM</sequence>
<dbReference type="HOGENOM" id="CLU_3413339_0_0_1"/>